<sequence>METLLTEPLKQTIVGVHGDRGRTWIDGFAELVRFCEQKWQLRVLEPYPPSYHFVAPVVCADGTEAALKLGVPGKEMASEALTLRTYAGEGAVRLLDADLERGALLLERLKPGKTLHSIKDDEEAVRIAAGVMRRIVRPVPEGGSFPSTQDWAQGLAKLRAHFGGSTGPLPERAVGRAEKLFAELNRTIMRPLLLHGDLHHGNILQAERELWLAIDPKGLIGEAEYGVIQFLLNHLPEHGRVDILTRRIDQFTAELGLNRERVVAWAFCHTMLSAWWDIEDNTPGCEETVQTALLFETML</sequence>
<accession>A0A3B0CJ18</accession>
<dbReference type="GO" id="GO:0019748">
    <property type="term" value="P:secondary metabolic process"/>
    <property type="evidence" value="ECO:0007669"/>
    <property type="project" value="InterPro"/>
</dbReference>
<dbReference type="Pfam" id="PF04655">
    <property type="entry name" value="APH_6_hur"/>
    <property type="match status" value="1"/>
</dbReference>
<dbReference type="GO" id="GO:0016301">
    <property type="term" value="F:kinase activity"/>
    <property type="evidence" value="ECO:0007669"/>
    <property type="project" value="UniProtKB-KW"/>
</dbReference>
<keyword evidence="1" id="KW-0808">Transferase</keyword>
<protein>
    <submittedName>
        <fullName evidence="1">Kinase</fullName>
    </submittedName>
</protein>
<evidence type="ECO:0000313" key="1">
    <source>
        <dbReference type="EMBL" id="RKN83976.1"/>
    </source>
</evidence>
<dbReference type="InterPro" id="IPR006748">
    <property type="entry name" value="NH2Glyco/OHUrea_AB-resist_kin"/>
</dbReference>
<keyword evidence="1" id="KW-0418">Kinase</keyword>
<organism evidence="1 2">
    <name type="scientific">Paenibacillus ginsengarvi</name>
    <dbReference type="NCBI Taxonomy" id="400777"/>
    <lineage>
        <taxon>Bacteria</taxon>
        <taxon>Bacillati</taxon>
        <taxon>Bacillota</taxon>
        <taxon>Bacilli</taxon>
        <taxon>Bacillales</taxon>
        <taxon>Paenibacillaceae</taxon>
        <taxon>Paenibacillus</taxon>
    </lineage>
</organism>
<dbReference type="AlphaFoldDB" id="A0A3B0CJ18"/>
<dbReference type="SUPFAM" id="SSF56112">
    <property type="entry name" value="Protein kinase-like (PK-like)"/>
    <property type="match status" value="1"/>
</dbReference>
<name>A0A3B0CJ18_9BACL</name>
<dbReference type="Gene3D" id="3.90.1200.10">
    <property type="match status" value="1"/>
</dbReference>
<comment type="caution">
    <text evidence="1">The sequence shown here is derived from an EMBL/GenBank/DDBJ whole genome shotgun (WGS) entry which is preliminary data.</text>
</comment>
<dbReference type="EMBL" id="RBAH01000010">
    <property type="protein sequence ID" value="RKN83976.1"/>
    <property type="molecule type" value="Genomic_DNA"/>
</dbReference>
<dbReference type="GO" id="GO:0016773">
    <property type="term" value="F:phosphotransferase activity, alcohol group as acceptor"/>
    <property type="evidence" value="ECO:0007669"/>
    <property type="project" value="InterPro"/>
</dbReference>
<dbReference type="Proteomes" id="UP000282311">
    <property type="component" value="Unassembled WGS sequence"/>
</dbReference>
<evidence type="ECO:0000313" key="2">
    <source>
        <dbReference type="Proteomes" id="UP000282311"/>
    </source>
</evidence>
<dbReference type="InterPro" id="IPR011009">
    <property type="entry name" value="Kinase-like_dom_sf"/>
</dbReference>
<gene>
    <name evidence="1" type="ORF">D7M11_15465</name>
</gene>
<proteinExistence type="predicted"/>
<reference evidence="1 2" key="1">
    <citation type="journal article" date="2007" name="Int. J. Syst. Evol. Microbiol.">
        <title>Paenibacillus ginsengarvi sp. nov., isolated from soil from ginseng cultivation.</title>
        <authorList>
            <person name="Yoon M.H."/>
            <person name="Ten L.N."/>
            <person name="Im W.T."/>
        </authorList>
    </citation>
    <scope>NUCLEOTIDE SEQUENCE [LARGE SCALE GENOMIC DNA]</scope>
    <source>
        <strain evidence="1 2">KCTC 13059</strain>
    </source>
</reference>
<keyword evidence="2" id="KW-1185">Reference proteome</keyword>